<name>A0ABV8GQP6_9ACTN</name>
<feature type="region of interest" description="Disordered" evidence="1">
    <location>
        <begin position="23"/>
        <end position="49"/>
    </location>
</feature>
<dbReference type="Proteomes" id="UP001595851">
    <property type="component" value="Unassembled WGS sequence"/>
</dbReference>
<feature type="signal peptide" evidence="2">
    <location>
        <begin position="1"/>
        <end position="21"/>
    </location>
</feature>
<comment type="caution">
    <text evidence="3">The sequence shown here is derived from an EMBL/GenBank/DDBJ whole genome shotgun (WGS) entry which is preliminary data.</text>
</comment>
<evidence type="ECO:0000313" key="3">
    <source>
        <dbReference type="EMBL" id="MFC4015274.1"/>
    </source>
</evidence>
<keyword evidence="4" id="KW-1185">Reference proteome</keyword>
<keyword evidence="2" id="KW-0732">Signal</keyword>
<proteinExistence type="predicted"/>
<accession>A0ABV8GQP6</accession>
<protein>
    <recommendedName>
        <fullName evidence="5">Sensor domain-containing protein</fullName>
    </recommendedName>
</protein>
<dbReference type="EMBL" id="JBHSBI010000042">
    <property type="protein sequence ID" value="MFC4015274.1"/>
    <property type="molecule type" value="Genomic_DNA"/>
</dbReference>
<reference evidence="4" key="1">
    <citation type="journal article" date="2019" name="Int. J. Syst. Evol. Microbiol.">
        <title>The Global Catalogue of Microorganisms (GCM) 10K type strain sequencing project: providing services to taxonomists for standard genome sequencing and annotation.</title>
        <authorList>
            <consortium name="The Broad Institute Genomics Platform"/>
            <consortium name="The Broad Institute Genome Sequencing Center for Infectious Disease"/>
            <person name="Wu L."/>
            <person name="Ma J."/>
        </authorList>
    </citation>
    <scope>NUCLEOTIDE SEQUENCE [LARGE SCALE GENOMIC DNA]</scope>
    <source>
        <strain evidence="4">TBRC 1276</strain>
    </source>
</reference>
<gene>
    <name evidence="3" type="ORF">ACFOY2_49240</name>
</gene>
<feature type="compositionally biased region" description="Pro residues" evidence="1">
    <location>
        <begin position="37"/>
        <end position="46"/>
    </location>
</feature>
<evidence type="ECO:0000313" key="4">
    <source>
        <dbReference type="Proteomes" id="UP001595851"/>
    </source>
</evidence>
<organism evidence="3 4">
    <name type="scientific">Nonomuraea purpurea</name>
    <dbReference type="NCBI Taxonomy" id="1849276"/>
    <lineage>
        <taxon>Bacteria</taxon>
        <taxon>Bacillati</taxon>
        <taxon>Actinomycetota</taxon>
        <taxon>Actinomycetes</taxon>
        <taxon>Streptosporangiales</taxon>
        <taxon>Streptosporangiaceae</taxon>
        <taxon>Nonomuraea</taxon>
    </lineage>
</organism>
<evidence type="ECO:0008006" key="5">
    <source>
        <dbReference type="Google" id="ProtNLM"/>
    </source>
</evidence>
<feature type="chain" id="PRO_5046280257" description="Sensor domain-containing protein" evidence="2">
    <location>
        <begin position="22"/>
        <end position="224"/>
    </location>
</feature>
<sequence length="224" mass="24053">MNRRSAASALLIAILSFNAPTGCESWSDPPSTEQPPQTQPKNPPPAKKGFCPEAGPITRSLLPSPEGVARIATNPCLGVNDFLGLVLDGIPEKEMAGKEELRKFRSGLTTFAKQVVLVADAVDCAYENDHLAVSVYQDPRFGWSLGVVAVVRGDVEALAEDAICLLTKQVPFIPDVGVRAEGPPTPTFCADTVLREAQGYQFRVVWLASSDRMCRSLSGIIKDA</sequence>
<dbReference type="RefSeq" id="WP_379535090.1">
    <property type="nucleotide sequence ID" value="NZ_JBHSBI010000042.1"/>
</dbReference>
<evidence type="ECO:0000256" key="1">
    <source>
        <dbReference type="SAM" id="MobiDB-lite"/>
    </source>
</evidence>
<evidence type="ECO:0000256" key="2">
    <source>
        <dbReference type="SAM" id="SignalP"/>
    </source>
</evidence>